<name>A0A6A4RPL8_SCOMX</name>
<evidence type="ECO:0000313" key="2">
    <source>
        <dbReference type="Proteomes" id="UP000438429"/>
    </source>
</evidence>
<gene>
    <name evidence="1" type="ORF">F2P81_025572</name>
</gene>
<evidence type="ECO:0000313" key="1">
    <source>
        <dbReference type="EMBL" id="KAF0022175.1"/>
    </source>
</evidence>
<proteinExistence type="predicted"/>
<dbReference type="EMBL" id="VEVO01000055">
    <property type="protein sequence ID" value="KAF0022175.1"/>
    <property type="molecule type" value="Genomic_DNA"/>
</dbReference>
<reference evidence="1 2" key="1">
    <citation type="submission" date="2019-06" db="EMBL/GenBank/DDBJ databases">
        <title>Draft genomes of female and male turbot (Scophthalmus maximus).</title>
        <authorList>
            <person name="Xu H."/>
            <person name="Xu X.-W."/>
            <person name="Shao C."/>
            <person name="Chen S."/>
        </authorList>
    </citation>
    <scope>NUCLEOTIDE SEQUENCE [LARGE SCALE GENOMIC DNA]</scope>
    <source>
        <strain evidence="1">Ysfricsl-2016a</strain>
        <tissue evidence="1">Blood</tissue>
    </source>
</reference>
<comment type="caution">
    <text evidence="1">The sequence shown here is derived from an EMBL/GenBank/DDBJ whole genome shotgun (WGS) entry which is preliminary data.</text>
</comment>
<protein>
    <submittedName>
        <fullName evidence="1">Uncharacterized protein</fullName>
    </submittedName>
</protein>
<accession>A0A6A4RPL8</accession>
<organism evidence="1 2">
    <name type="scientific">Scophthalmus maximus</name>
    <name type="common">Turbot</name>
    <name type="synonym">Psetta maxima</name>
    <dbReference type="NCBI Taxonomy" id="52904"/>
    <lineage>
        <taxon>Eukaryota</taxon>
        <taxon>Metazoa</taxon>
        <taxon>Chordata</taxon>
        <taxon>Craniata</taxon>
        <taxon>Vertebrata</taxon>
        <taxon>Euteleostomi</taxon>
        <taxon>Actinopterygii</taxon>
        <taxon>Neopterygii</taxon>
        <taxon>Teleostei</taxon>
        <taxon>Neoteleostei</taxon>
        <taxon>Acanthomorphata</taxon>
        <taxon>Carangaria</taxon>
        <taxon>Pleuronectiformes</taxon>
        <taxon>Pleuronectoidei</taxon>
        <taxon>Scophthalmidae</taxon>
        <taxon>Scophthalmus</taxon>
    </lineage>
</organism>
<dbReference type="Proteomes" id="UP000438429">
    <property type="component" value="Unassembled WGS sequence"/>
</dbReference>
<dbReference type="AlphaFoldDB" id="A0A6A4RPL8"/>
<sequence>MYKKGRVKSFRSGDEASAAAAAGGDAGVRGVTTATGCDEKSLSFQWPLSDEKLRIVARGREIVRVPRVFAAAGESHVGSVPTPPADILAGKWNNCARQLPDGRTDVWMIIRADAFQIVSCERRSQWKCRKLQDRTFAFVFPHVASFRNEMSIFHTNNEQEIFIYSSSLTE</sequence>